<organism evidence="2 3">
    <name type="scientific">Rotaria sordida</name>
    <dbReference type="NCBI Taxonomy" id="392033"/>
    <lineage>
        <taxon>Eukaryota</taxon>
        <taxon>Metazoa</taxon>
        <taxon>Spiralia</taxon>
        <taxon>Gnathifera</taxon>
        <taxon>Rotifera</taxon>
        <taxon>Eurotatoria</taxon>
        <taxon>Bdelloidea</taxon>
        <taxon>Philodinida</taxon>
        <taxon>Philodinidae</taxon>
        <taxon>Rotaria</taxon>
    </lineage>
</organism>
<dbReference type="SUPFAM" id="SSF52540">
    <property type="entry name" value="P-loop containing nucleoside triphosphate hydrolases"/>
    <property type="match status" value="1"/>
</dbReference>
<protein>
    <recommendedName>
        <fullName evidence="1">G domain-containing protein</fullName>
    </recommendedName>
</protein>
<feature type="domain" description="G" evidence="1">
    <location>
        <begin position="354"/>
        <end position="482"/>
    </location>
</feature>
<dbReference type="GO" id="GO:0005525">
    <property type="term" value="F:GTP binding"/>
    <property type="evidence" value="ECO:0007669"/>
    <property type="project" value="InterPro"/>
</dbReference>
<evidence type="ECO:0000259" key="1">
    <source>
        <dbReference type="Pfam" id="PF01926"/>
    </source>
</evidence>
<dbReference type="Pfam" id="PF01926">
    <property type="entry name" value="MMR_HSR1"/>
    <property type="match status" value="1"/>
</dbReference>
<gene>
    <name evidence="2" type="ORF">ZHD862_LOCUS34710</name>
</gene>
<comment type="caution">
    <text evidence="2">The sequence shown here is derived from an EMBL/GenBank/DDBJ whole genome shotgun (WGS) entry which is preliminary data.</text>
</comment>
<dbReference type="Gene3D" id="3.40.50.300">
    <property type="entry name" value="P-loop containing nucleotide triphosphate hydrolases"/>
    <property type="match status" value="1"/>
</dbReference>
<evidence type="ECO:0000313" key="3">
    <source>
        <dbReference type="Proteomes" id="UP000663864"/>
    </source>
</evidence>
<dbReference type="CDD" id="cd00882">
    <property type="entry name" value="Ras_like_GTPase"/>
    <property type="match status" value="1"/>
</dbReference>
<reference evidence="2" key="1">
    <citation type="submission" date="2021-02" db="EMBL/GenBank/DDBJ databases">
        <authorList>
            <person name="Nowell W R."/>
        </authorList>
    </citation>
    <scope>NUCLEOTIDE SEQUENCE</scope>
</reference>
<dbReference type="AlphaFoldDB" id="A0A815NMJ3"/>
<name>A0A815NMJ3_9BILA</name>
<evidence type="ECO:0000313" key="2">
    <source>
        <dbReference type="EMBL" id="CAF1438475.1"/>
    </source>
</evidence>
<proteinExistence type="predicted"/>
<dbReference type="InterPro" id="IPR006073">
    <property type="entry name" value="GTP-bd"/>
</dbReference>
<sequence>MVWIMADPRIPLDRARRVLLGTRLPLDRARRVVLGTRLEHLEHVPGRIWEGFKCTHQTSLFGNIMGNFSAKNSRQVNNETEHSSMMSNKRKVNLNTKHIYDSCTMCLGPFGIQEERVPRICMNIKCGRLYCTHCVNSVQILNGNNKRFRCMYCLLEYPRDKIPREHQLLIQQLWNNMAIKYGIRYTRHLLSKNLTENNMIDLWCDIECRRRHLVNLISTLEHFSRWAQAHQVMTDAHIMAEKLLDIVTRIKEDPIGSMNTCQNEYKQIISISDHDNNNDIGSLYIRLCEHLLVDISDAEFYRAFSNTHAKMIEWNCALASHDQFQPQILDLILTIEKDLDDQWSIPHHDIVRAKIGIIGYTCVGKSTILNRLLGVEDVTTDESSPVRSIKSTYYQLQFDRKEPLISPDNRLKKTAVTLVDIQGHDKDIATVDSQVEPGNYLDEIRKADCDIYILVFDEKLRYEQYGWITYIEQTLKRHCILVRSKVDIDFLAKFRERSGIYFGKSTPIQRNQFIPTIIEQLRFDNEVESHQVYLTAADYMPSSSDAELLLKDQSFDIKILFDELSRLAFDARNHRIHALAMRALARVINICFRRGYVLNVFNYKIGAGFAAVVPFGDQLPRYLARDHIRQAFGLTKNFRQYLTQFHLTIDEGCLQTSTLENCVTATMMKSKSSKGSLGAAVGGAFIASAPFSDDIIRAAAPAAVAITGGARIALTASTAVVGVVISGIVCAWSAVDSGKHIFGYVNRVCDDFILVSNPLIATIIDINSRRYEQTL</sequence>
<accession>A0A815NMJ3</accession>
<dbReference type="InterPro" id="IPR027417">
    <property type="entry name" value="P-loop_NTPase"/>
</dbReference>
<dbReference type="Proteomes" id="UP000663864">
    <property type="component" value="Unassembled WGS sequence"/>
</dbReference>
<dbReference type="EMBL" id="CAJNOT010004602">
    <property type="protein sequence ID" value="CAF1438475.1"/>
    <property type="molecule type" value="Genomic_DNA"/>
</dbReference>